<dbReference type="InterPro" id="IPR037396">
    <property type="entry name" value="FMN_HAD"/>
</dbReference>
<name>A0A6I1FLA7_9BACI</name>
<sequence length="379" mass="41527">MSHEKQHVSTKTIIEEMDFPLSFEEWEQKAASLMMQGGYGYARSGAGRGETARRNEEAFAKWAIVPRMLSDVSEADMSVTLFGRTYARPFLLAPVGMQKLAHEEGELATARAAAAMNIPFVLSTVASHSIEEVAAAAPDSPKWFQLYWSNNEEVSFSMVKRAEKAGYEAIVVTVDTVMTGFREEDIRNEFSPLTKGFGKANYENDPAFMKALTSHDEESIIAAMLENIHAPSLHWKHIAELKKKTNLPILLKGILHPEDALTALEYGVDGIIVSNHGGRQLDGVIAAIDALAPIAEAVQKRVPILLDSGIRRGIDAVKALALGADAVLIGRPYLYGLASNGQQGIEKVLERFFQETEISLSLSGIATLSQIGRLKMVRE</sequence>
<dbReference type="Proteomes" id="UP000429595">
    <property type="component" value="Unassembled WGS sequence"/>
</dbReference>
<dbReference type="PROSITE" id="PS00557">
    <property type="entry name" value="FMN_HYDROXY_ACID_DH_1"/>
    <property type="match status" value="1"/>
</dbReference>
<dbReference type="PIRSF" id="PIRSF000138">
    <property type="entry name" value="Al-hdrx_acd_dh"/>
    <property type="match status" value="1"/>
</dbReference>
<dbReference type="PANTHER" id="PTHR10578">
    <property type="entry name" value="S -2-HYDROXY-ACID OXIDASE-RELATED"/>
    <property type="match status" value="1"/>
</dbReference>
<feature type="binding site" evidence="15">
    <location>
        <begin position="94"/>
        <end position="96"/>
    </location>
    <ligand>
        <name>FMN</name>
        <dbReference type="ChEBI" id="CHEBI:58210"/>
    </ligand>
</feature>
<dbReference type="RefSeq" id="WP_152150538.1">
    <property type="nucleotide sequence ID" value="NZ_WEIO01000003.1"/>
</dbReference>
<comment type="similarity">
    <text evidence="7">Belongs to the FMN-dependent alpha-hydroxy acid dehydrogenase family.</text>
</comment>
<comment type="catalytic activity">
    <reaction evidence="1">
        <text>a (2S)-2-hydroxycarboxylate + O2 = a 2-oxocarboxylate + H2O2</text>
        <dbReference type="Rhea" id="RHEA:16789"/>
        <dbReference type="ChEBI" id="CHEBI:15379"/>
        <dbReference type="ChEBI" id="CHEBI:16240"/>
        <dbReference type="ChEBI" id="CHEBI:35179"/>
        <dbReference type="ChEBI" id="CHEBI:58123"/>
        <dbReference type="EC" id="1.1.3.15"/>
    </reaction>
</comment>
<evidence type="ECO:0000259" key="16">
    <source>
        <dbReference type="PROSITE" id="PS51349"/>
    </source>
</evidence>
<reference evidence="17 18" key="1">
    <citation type="submission" date="2019-10" db="EMBL/GenBank/DDBJ databases">
        <title>Bacillus aerolatum sp. nov., isolated from bioaerosol of sport playgrounds.</title>
        <authorList>
            <person name="Chen P."/>
            <person name="Zhang G."/>
        </authorList>
    </citation>
    <scope>NUCLEOTIDE SEQUENCE [LARGE SCALE GENOMIC DNA]</scope>
    <source>
        <strain evidence="17 18">CX253</strain>
    </source>
</reference>
<dbReference type="InterPro" id="IPR000262">
    <property type="entry name" value="FMN-dep_DH"/>
</dbReference>
<protein>
    <recommendedName>
        <fullName evidence="8">L-lactate oxidase</fullName>
        <ecNumber evidence="3">1.1.3.15</ecNumber>
    </recommendedName>
    <alternativeName>
        <fullName evidence="13">(S)-2-hydroxy-acid oxidase</fullName>
    </alternativeName>
</protein>
<feature type="binding site" evidence="15">
    <location>
        <position position="147"/>
    </location>
    <ligand>
        <name>glyoxylate</name>
        <dbReference type="ChEBI" id="CHEBI:36655"/>
    </ligand>
</feature>
<dbReference type="GO" id="GO:0003973">
    <property type="term" value="F:(S)-2-hydroxy-acid oxidase activity"/>
    <property type="evidence" value="ECO:0007669"/>
    <property type="project" value="UniProtKB-EC"/>
</dbReference>
<comment type="catalytic activity">
    <reaction evidence="9">
        <text>(S)-lactate + O2 = pyruvate + H2O2</text>
        <dbReference type="Rhea" id="RHEA:55868"/>
        <dbReference type="ChEBI" id="CHEBI:15361"/>
        <dbReference type="ChEBI" id="CHEBI:15379"/>
        <dbReference type="ChEBI" id="CHEBI:16240"/>
        <dbReference type="ChEBI" id="CHEBI:16651"/>
    </reaction>
    <physiologicalReaction direction="left-to-right" evidence="9">
        <dbReference type="Rhea" id="RHEA:55869"/>
    </physiologicalReaction>
</comment>
<keyword evidence="18" id="KW-1185">Reference proteome</keyword>
<evidence type="ECO:0000256" key="10">
    <source>
        <dbReference type="ARBA" id="ARBA00050549"/>
    </source>
</evidence>
<feature type="binding site" evidence="15">
    <location>
        <position position="145"/>
    </location>
    <ligand>
        <name>FMN</name>
        <dbReference type="ChEBI" id="CHEBI:58210"/>
    </ligand>
</feature>
<gene>
    <name evidence="17" type="ORF">F9802_07460</name>
</gene>
<feature type="domain" description="FMN hydroxy acid dehydrogenase" evidence="16">
    <location>
        <begin position="15"/>
        <end position="379"/>
    </location>
</feature>
<keyword evidence="5 15" id="KW-0288">FMN</keyword>
<dbReference type="FunFam" id="3.20.20.70:FF:000029">
    <property type="entry name" value="L-lactate dehydrogenase"/>
    <property type="match status" value="1"/>
</dbReference>
<comment type="catalytic activity">
    <reaction evidence="10">
        <text>mandelate + O2 = phenylglyoxylate + H2O2</text>
        <dbReference type="Rhea" id="RHEA:68968"/>
        <dbReference type="ChEBI" id="CHEBI:15379"/>
        <dbReference type="ChEBI" id="CHEBI:16240"/>
        <dbReference type="ChEBI" id="CHEBI:25147"/>
        <dbReference type="ChEBI" id="CHEBI:36656"/>
    </reaction>
</comment>
<evidence type="ECO:0000256" key="7">
    <source>
        <dbReference type="ARBA" id="ARBA00024042"/>
    </source>
</evidence>
<dbReference type="AlphaFoldDB" id="A0A6I1FLA7"/>
<evidence type="ECO:0000256" key="2">
    <source>
        <dbReference type="ARBA" id="ARBA00001917"/>
    </source>
</evidence>
<dbReference type="GO" id="GO:0010181">
    <property type="term" value="F:FMN binding"/>
    <property type="evidence" value="ECO:0007669"/>
    <property type="project" value="InterPro"/>
</dbReference>
<evidence type="ECO:0000256" key="11">
    <source>
        <dbReference type="ARBA" id="ARBA00050773"/>
    </source>
</evidence>
<evidence type="ECO:0000256" key="15">
    <source>
        <dbReference type="PIRSR" id="PIRSR000138-2"/>
    </source>
</evidence>
<evidence type="ECO:0000256" key="4">
    <source>
        <dbReference type="ARBA" id="ARBA00022630"/>
    </source>
</evidence>
<evidence type="ECO:0000256" key="5">
    <source>
        <dbReference type="ARBA" id="ARBA00022643"/>
    </source>
</evidence>
<dbReference type="EC" id="1.1.3.15" evidence="3"/>
<evidence type="ECO:0000313" key="17">
    <source>
        <dbReference type="EMBL" id="KAB7707574.1"/>
    </source>
</evidence>
<keyword evidence="6" id="KW-0560">Oxidoreductase</keyword>
<feature type="binding site" evidence="15">
    <location>
        <position position="182"/>
    </location>
    <ligand>
        <name>glyoxylate</name>
        <dbReference type="ChEBI" id="CHEBI:36655"/>
    </ligand>
</feature>
<evidence type="ECO:0000256" key="1">
    <source>
        <dbReference type="ARBA" id="ARBA00000616"/>
    </source>
</evidence>
<evidence type="ECO:0000256" key="6">
    <source>
        <dbReference type="ARBA" id="ARBA00023002"/>
    </source>
</evidence>
<dbReference type="InterPro" id="IPR008259">
    <property type="entry name" value="FMN_hydac_DH_AS"/>
</dbReference>
<dbReference type="InterPro" id="IPR013785">
    <property type="entry name" value="Aldolase_TIM"/>
</dbReference>
<feature type="binding site" evidence="15">
    <location>
        <position position="279"/>
    </location>
    <ligand>
        <name>glyoxylate</name>
        <dbReference type="ChEBI" id="CHEBI:36655"/>
    </ligand>
</feature>
<dbReference type="PROSITE" id="PS51349">
    <property type="entry name" value="FMN_HYDROXY_ACID_DH_2"/>
    <property type="match status" value="1"/>
</dbReference>
<proteinExistence type="inferred from homology"/>
<dbReference type="EMBL" id="WEIO01000003">
    <property type="protein sequence ID" value="KAB7707574.1"/>
    <property type="molecule type" value="Genomic_DNA"/>
</dbReference>
<feature type="active site" description="Proton acceptor" evidence="14">
    <location>
        <position position="276"/>
    </location>
</feature>
<evidence type="ECO:0000313" key="18">
    <source>
        <dbReference type="Proteomes" id="UP000429595"/>
    </source>
</evidence>
<feature type="binding site" evidence="15">
    <location>
        <position position="123"/>
    </location>
    <ligand>
        <name>FMN</name>
        <dbReference type="ChEBI" id="CHEBI:58210"/>
    </ligand>
</feature>
<comment type="catalytic activity">
    <reaction evidence="12">
        <text>2-hydroxyoctanoate + O2 = 2-oxooctanoate + H2O2</text>
        <dbReference type="Rhea" id="RHEA:67940"/>
        <dbReference type="ChEBI" id="CHEBI:15379"/>
        <dbReference type="ChEBI" id="CHEBI:16240"/>
        <dbReference type="ChEBI" id="CHEBI:133514"/>
        <dbReference type="ChEBI" id="CHEBI:176689"/>
    </reaction>
</comment>
<evidence type="ECO:0000256" key="9">
    <source>
        <dbReference type="ARBA" id="ARBA00048754"/>
    </source>
</evidence>
<dbReference type="Gene3D" id="3.20.20.70">
    <property type="entry name" value="Aldolase class I"/>
    <property type="match status" value="1"/>
</dbReference>
<comment type="caution">
    <text evidence="17">The sequence shown here is derived from an EMBL/GenBank/DDBJ whole genome shotgun (WGS) entry which is preliminary data.</text>
</comment>
<dbReference type="InterPro" id="IPR012133">
    <property type="entry name" value="Alpha-hydoxy_acid_DH_FMN"/>
</dbReference>
<evidence type="ECO:0000256" key="14">
    <source>
        <dbReference type="PIRSR" id="PIRSR000138-1"/>
    </source>
</evidence>
<dbReference type="PANTHER" id="PTHR10578:SF143">
    <property type="entry name" value="FMN-DEPENDENT ALPHA-HYDROXY ACID DEHYDROGENASE PB1A11.03"/>
    <property type="match status" value="1"/>
</dbReference>
<feature type="binding site" evidence="15">
    <location>
        <position position="173"/>
    </location>
    <ligand>
        <name>FMN</name>
        <dbReference type="ChEBI" id="CHEBI:58210"/>
    </ligand>
</feature>
<dbReference type="Pfam" id="PF01070">
    <property type="entry name" value="FMN_dh"/>
    <property type="match status" value="1"/>
</dbReference>
<feature type="binding site" evidence="15">
    <location>
        <position position="252"/>
    </location>
    <ligand>
        <name>FMN</name>
        <dbReference type="ChEBI" id="CHEBI:58210"/>
    </ligand>
</feature>
<comment type="catalytic activity">
    <reaction evidence="11">
        <text>2-hydroxyoctadecanoate + O2 = 2-oxooctadecanoate + H2O2</text>
        <dbReference type="Rhea" id="RHEA:68964"/>
        <dbReference type="ChEBI" id="CHEBI:15379"/>
        <dbReference type="ChEBI" id="CHEBI:16240"/>
        <dbReference type="ChEBI" id="CHEBI:17162"/>
        <dbReference type="ChEBI" id="CHEBI:76724"/>
    </reaction>
</comment>
<feature type="binding site" evidence="15">
    <location>
        <begin position="307"/>
        <end position="311"/>
    </location>
    <ligand>
        <name>FMN</name>
        <dbReference type="ChEBI" id="CHEBI:58210"/>
    </ligand>
</feature>
<keyword evidence="4 15" id="KW-0285">Flavoprotein</keyword>
<feature type="binding site" evidence="15">
    <location>
        <position position="274"/>
    </location>
    <ligand>
        <name>FMN</name>
        <dbReference type="ChEBI" id="CHEBI:58210"/>
    </ligand>
</feature>
<accession>A0A6I1FLA7</accession>
<evidence type="ECO:0000256" key="3">
    <source>
        <dbReference type="ARBA" id="ARBA00013087"/>
    </source>
</evidence>
<feature type="binding site" evidence="15">
    <location>
        <begin position="330"/>
        <end position="331"/>
    </location>
    <ligand>
        <name>FMN</name>
        <dbReference type="ChEBI" id="CHEBI:58210"/>
    </ligand>
</feature>
<evidence type="ECO:0000256" key="12">
    <source>
        <dbReference type="ARBA" id="ARBA00052949"/>
    </source>
</evidence>
<evidence type="ECO:0000256" key="13">
    <source>
        <dbReference type="ARBA" id="ARBA00079803"/>
    </source>
</evidence>
<comment type="cofactor">
    <cofactor evidence="2">
        <name>FMN</name>
        <dbReference type="ChEBI" id="CHEBI:58210"/>
    </cofactor>
</comment>
<dbReference type="SUPFAM" id="SSF51395">
    <property type="entry name" value="FMN-linked oxidoreductases"/>
    <property type="match status" value="1"/>
</dbReference>
<organism evidence="17 18">
    <name type="scientific">Bacillus aerolatus</name>
    <dbReference type="NCBI Taxonomy" id="2653354"/>
    <lineage>
        <taxon>Bacteria</taxon>
        <taxon>Bacillati</taxon>
        <taxon>Bacillota</taxon>
        <taxon>Bacilli</taxon>
        <taxon>Bacillales</taxon>
        <taxon>Bacillaceae</taxon>
        <taxon>Bacillus</taxon>
    </lineage>
</organism>
<feature type="binding site" evidence="15">
    <location>
        <position position="276"/>
    </location>
    <ligand>
        <name>glyoxylate</name>
        <dbReference type="ChEBI" id="CHEBI:36655"/>
    </ligand>
</feature>
<feature type="binding site" evidence="15">
    <location>
        <position position="41"/>
    </location>
    <ligand>
        <name>glyoxylate</name>
        <dbReference type="ChEBI" id="CHEBI:36655"/>
    </ligand>
</feature>
<evidence type="ECO:0000256" key="8">
    <source>
        <dbReference type="ARBA" id="ARBA00029513"/>
    </source>
</evidence>